<comment type="caution">
    <text evidence="4">The sequence shown here is derived from an EMBL/GenBank/DDBJ whole genome shotgun (WGS) entry which is preliminary data.</text>
</comment>
<evidence type="ECO:0000256" key="1">
    <source>
        <dbReference type="RuleBase" id="RU368084"/>
    </source>
</evidence>
<evidence type="ECO:0000259" key="3">
    <source>
        <dbReference type="Pfam" id="PF04084"/>
    </source>
</evidence>
<keyword evidence="5" id="KW-1185">Reference proteome</keyword>
<gene>
    <name evidence="4" type="ORF">RND71_038328</name>
</gene>
<evidence type="ECO:0000313" key="4">
    <source>
        <dbReference type="EMBL" id="KAK4342512.1"/>
    </source>
</evidence>
<evidence type="ECO:0000256" key="2">
    <source>
        <dbReference type="SAM" id="MobiDB-lite"/>
    </source>
</evidence>
<dbReference type="GO" id="GO:0006260">
    <property type="term" value="P:DNA replication"/>
    <property type="evidence" value="ECO:0007669"/>
    <property type="project" value="UniProtKB-UniRule"/>
</dbReference>
<dbReference type="AlphaFoldDB" id="A0AAE1R2F9"/>
<proteinExistence type="inferred from homology"/>
<reference evidence="4" key="1">
    <citation type="submission" date="2023-12" db="EMBL/GenBank/DDBJ databases">
        <title>Genome assembly of Anisodus tanguticus.</title>
        <authorList>
            <person name="Wang Y.-J."/>
        </authorList>
    </citation>
    <scope>NUCLEOTIDE SEQUENCE</scope>
    <source>
        <strain evidence="4">KB-2021</strain>
        <tissue evidence="4">Leaf</tissue>
    </source>
</reference>
<dbReference type="GO" id="GO:0005664">
    <property type="term" value="C:nuclear origin of replication recognition complex"/>
    <property type="evidence" value="ECO:0007669"/>
    <property type="project" value="UniProtKB-UniRule"/>
</dbReference>
<comment type="function">
    <text evidence="1">Component of the origin recognition complex (ORC) that binds origins of replication. DNA-binding is ATP-dependent. ORC is required to assemble the pre-replication complex necessary to initiate DNA replication.</text>
</comment>
<feature type="region of interest" description="Disordered" evidence="2">
    <location>
        <begin position="247"/>
        <end position="268"/>
    </location>
</feature>
<comment type="subcellular location">
    <subcellularLocation>
        <location evidence="1">Nucleus</location>
    </subcellularLocation>
</comment>
<dbReference type="InterPro" id="IPR007220">
    <property type="entry name" value="ORC2"/>
</dbReference>
<keyword evidence="1" id="KW-0539">Nucleus</keyword>
<name>A0AAE1R2F9_9SOLA</name>
<dbReference type="PANTHER" id="PTHR14052">
    <property type="entry name" value="ORIGIN RECOGNITION COMPLEX SUBUNIT 2"/>
    <property type="match status" value="1"/>
</dbReference>
<comment type="subunit">
    <text evidence="1">Component of the origin recognition complex (ORC).</text>
</comment>
<dbReference type="GO" id="GO:0003688">
    <property type="term" value="F:DNA replication origin binding"/>
    <property type="evidence" value="ECO:0007669"/>
    <property type="project" value="UniProtKB-UniRule"/>
</dbReference>
<feature type="domain" description="Origin recognition complex subunit 2 RecA-like" evidence="3">
    <location>
        <begin position="4"/>
        <end position="45"/>
    </location>
</feature>
<feature type="compositionally biased region" description="Low complexity" evidence="2">
    <location>
        <begin position="247"/>
        <end position="260"/>
    </location>
</feature>
<keyword evidence="1" id="KW-0235">DNA replication</keyword>
<dbReference type="EMBL" id="JAVYJV010000021">
    <property type="protein sequence ID" value="KAK4342512.1"/>
    <property type="molecule type" value="Genomic_DNA"/>
</dbReference>
<dbReference type="Pfam" id="PF04084">
    <property type="entry name" value="RecA-like_ORC2"/>
    <property type="match status" value="1"/>
</dbReference>
<evidence type="ECO:0000313" key="5">
    <source>
        <dbReference type="Proteomes" id="UP001291623"/>
    </source>
</evidence>
<sequence length="288" mass="32248">MATSVCILVHNIDGPGLCDSDSQQCLVSIASCSHVRMVASIDHYHKKAKPLLKDLDVYKRSKALRLSANSNKFYKHYTSINDLKPVEEDCTQAMILLGSDKPLQVSYPGDNENPIDVDATFDFSNLASRQSKSTFPMQRSKRVFENQFGDNQSAKRSREESTFPVDTTTSSGTDTDFSMPSSSRTPSTSTPQAETEKEKEEEEMSDDIPLRNFIPKGVHRTYWNFDKNVASTSKATDEEMDLDYVAPTSEATPATTSSEQENTESEIDSEVIPYSFMFQMKSCSSNWN</sequence>
<comment type="similarity">
    <text evidence="1">Belongs to the ORC2 family.</text>
</comment>
<dbReference type="Proteomes" id="UP001291623">
    <property type="component" value="Unassembled WGS sequence"/>
</dbReference>
<protein>
    <recommendedName>
        <fullName evidence="1">Origin recognition complex subunit 2</fullName>
    </recommendedName>
</protein>
<organism evidence="4 5">
    <name type="scientific">Anisodus tanguticus</name>
    <dbReference type="NCBI Taxonomy" id="243964"/>
    <lineage>
        <taxon>Eukaryota</taxon>
        <taxon>Viridiplantae</taxon>
        <taxon>Streptophyta</taxon>
        <taxon>Embryophyta</taxon>
        <taxon>Tracheophyta</taxon>
        <taxon>Spermatophyta</taxon>
        <taxon>Magnoliopsida</taxon>
        <taxon>eudicotyledons</taxon>
        <taxon>Gunneridae</taxon>
        <taxon>Pentapetalae</taxon>
        <taxon>asterids</taxon>
        <taxon>lamiids</taxon>
        <taxon>Solanales</taxon>
        <taxon>Solanaceae</taxon>
        <taxon>Solanoideae</taxon>
        <taxon>Hyoscyameae</taxon>
        <taxon>Anisodus</taxon>
    </lineage>
</organism>
<dbReference type="InterPro" id="IPR056772">
    <property type="entry name" value="RecA-like_ORC2"/>
</dbReference>
<accession>A0AAE1R2F9</accession>
<dbReference type="PANTHER" id="PTHR14052:SF0">
    <property type="entry name" value="ORIGIN RECOGNITION COMPLEX SUBUNIT 2"/>
    <property type="match status" value="1"/>
</dbReference>
<feature type="region of interest" description="Disordered" evidence="2">
    <location>
        <begin position="132"/>
        <end position="209"/>
    </location>
</feature>
<feature type="compositionally biased region" description="Low complexity" evidence="2">
    <location>
        <begin position="166"/>
        <end position="191"/>
    </location>
</feature>